<reference evidence="3" key="1">
    <citation type="submission" date="2016-10" db="EMBL/GenBank/DDBJ databases">
        <authorList>
            <person name="de Groot N.N."/>
        </authorList>
    </citation>
    <scope>NUCLEOTIDE SEQUENCE</scope>
</reference>
<dbReference type="PROSITE" id="PS50082">
    <property type="entry name" value="WD_REPEATS_2"/>
    <property type="match status" value="1"/>
</dbReference>
<dbReference type="InterPro" id="IPR015943">
    <property type="entry name" value="WD40/YVTN_repeat-like_dom_sf"/>
</dbReference>
<gene>
    <name evidence="3" type="ORF">MNB_SV-10-657</name>
</gene>
<accession>A0A1W1BHQ4</accession>
<dbReference type="InterPro" id="IPR036322">
    <property type="entry name" value="WD40_repeat_dom_sf"/>
</dbReference>
<evidence type="ECO:0000256" key="2">
    <source>
        <dbReference type="ARBA" id="ARBA00022737"/>
    </source>
</evidence>
<protein>
    <submittedName>
        <fullName evidence="3">Periplasmic nitrate reductase component NapL</fullName>
    </submittedName>
</protein>
<proteinExistence type="predicted"/>
<sequence length="317" mass="35214">MMRHLLLWLIAVALWAVPTFTPVHEIKINGLAKDMVLSENSLVIATDNGHIEVYSVPEYKKIKEISIPDIKDFMGDVIPARILSADRIGDEYLLLSDSGKGGYSNLFFYDGKLKQLFSPKDQKVIIKARFVDETHILLGYLGDEAALLDTTSNKELYRVVLGESKFSDFALNEDRSKAVFACESGILTVIDVKSGKIIKTLQGQNLDNVYKVAFKKGMVAAAGKDRRGAIYDVQTGKGSYILGDFFVYATALSPSAGKVAFAMDENNDISIYNTFSKSKLALLKGQKSTLNVIIFQNENRLYSASDDTHVMVWNIKQ</sequence>
<dbReference type="InterPro" id="IPR001680">
    <property type="entry name" value="WD40_rpt"/>
</dbReference>
<dbReference type="InterPro" id="IPR019775">
    <property type="entry name" value="WD40_repeat_CS"/>
</dbReference>
<evidence type="ECO:0000313" key="3">
    <source>
        <dbReference type="EMBL" id="SFV53046.1"/>
    </source>
</evidence>
<dbReference type="PANTHER" id="PTHR19848">
    <property type="entry name" value="WD40 REPEAT PROTEIN"/>
    <property type="match status" value="1"/>
</dbReference>
<organism evidence="3">
    <name type="scientific">hydrothermal vent metagenome</name>
    <dbReference type="NCBI Taxonomy" id="652676"/>
    <lineage>
        <taxon>unclassified sequences</taxon>
        <taxon>metagenomes</taxon>
        <taxon>ecological metagenomes</taxon>
    </lineage>
</organism>
<dbReference type="EMBL" id="FPHL01000003">
    <property type="protein sequence ID" value="SFV53046.1"/>
    <property type="molecule type" value="Genomic_DNA"/>
</dbReference>
<keyword evidence="2" id="KW-0677">Repeat</keyword>
<dbReference type="AlphaFoldDB" id="A0A1W1BHQ4"/>
<evidence type="ECO:0000256" key="1">
    <source>
        <dbReference type="ARBA" id="ARBA00022574"/>
    </source>
</evidence>
<dbReference type="PANTHER" id="PTHR19848:SF8">
    <property type="entry name" value="F-BOX AND WD REPEAT DOMAIN CONTAINING 7"/>
    <property type="match status" value="1"/>
</dbReference>
<dbReference type="PROSITE" id="PS50294">
    <property type="entry name" value="WD_REPEATS_REGION"/>
    <property type="match status" value="1"/>
</dbReference>
<dbReference type="Gene3D" id="2.130.10.10">
    <property type="entry name" value="YVTN repeat-like/Quinoprotein amine dehydrogenase"/>
    <property type="match status" value="1"/>
</dbReference>
<keyword evidence="1" id="KW-0853">WD repeat</keyword>
<dbReference type="SUPFAM" id="SSF50978">
    <property type="entry name" value="WD40 repeat-like"/>
    <property type="match status" value="1"/>
</dbReference>
<dbReference type="PROSITE" id="PS00678">
    <property type="entry name" value="WD_REPEATS_1"/>
    <property type="match status" value="1"/>
</dbReference>
<name>A0A1W1BHQ4_9ZZZZ</name>
<dbReference type="SMART" id="SM00320">
    <property type="entry name" value="WD40"/>
    <property type="match status" value="3"/>
</dbReference>